<dbReference type="STRING" id="334426.A0A158PL68"/>
<feature type="region of interest" description="Disordered" evidence="2">
    <location>
        <begin position="400"/>
        <end position="420"/>
    </location>
</feature>
<protein>
    <submittedName>
        <fullName evidence="6">PH domain-containing protein</fullName>
    </submittedName>
</protein>
<keyword evidence="1" id="KW-0175">Coiled coil</keyword>
<dbReference type="Pfam" id="PF00169">
    <property type="entry name" value="PH"/>
    <property type="match status" value="1"/>
</dbReference>
<evidence type="ECO:0000259" key="3">
    <source>
        <dbReference type="SMART" id="SM00233"/>
    </source>
</evidence>
<evidence type="ECO:0000313" key="5">
    <source>
        <dbReference type="Proteomes" id="UP000267027"/>
    </source>
</evidence>
<evidence type="ECO:0000256" key="2">
    <source>
        <dbReference type="SAM" id="MobiDB-lite"/>
    </source>
</evidence>
<accession>A0A158PL68</accession>
<evidence type="ECO:0000313" key="6">
    <source>
        <dbReference type="WBParaSite" id="ACOC_0001098601-mRNA-1"/>
    </source>
</evidence>
<proteinExistence type="predicted"/>
<dbReference type="AlphaFoldDB" id="A0A158PL68"/>
<evidence type="ECO:0000256" key="1">
    <source>
        <dbReference type="SAM" id="Coils"/>
    </source>
</evidence>
<dbReference type="Proteomes" id="UP000267027">
    <property type="component" value="Unassembled WGS sequence"/>
</dbReference>
<dbReference type="OrthoDB" id="5792669at2759"/>
<dbReference type="InterPro" id="IPR001849">
    <property type="entry name" value="PH_domain"/>
</dbReference>
<evidence type="ECO:0000313" key="4">
    <source>
        <dbReference type="EMBL" id="VDM62572.1"/>
    </source>
</evidence>
<gene>
    <name evidence="4" type="ORF">ACOC_LOCUS10987</name>
</gene>
<feature type="coiled-coil region" evidence="1">
    <location>
        <begin position="582"/>
        <end position="623"/>
    </location>
</feature>
<feature type="domain" description="PH" evidence="3">
    <location>
        <begin position="260"/>
        <end position="358"/>
    </location>
</feature>
<dbReference type="SUPFAM" id="SSF50729">
    <property type="entry name" value="PH domain-like"/>
    <property type="match status" value="1"/>
</dbReference>
<dbReference type="WBParaSite" id="ACOC_0001098601-mRNA-1">
    <property type="protein sequence ID" value="ACOC_0001098601-mRNA-1"/>
    <property type="gene ID" value="ACOC_0001098601"/>
</dbReference>
<organism evidence="6">
    <name type="scientific">Angiostrongylus costaricensis</name>
    <name type="common">Nematode worm</name>
    <dbReference type="NCBI Taxonomy" id="334426"/>
    <lineage>
        <taxon>Eukaryota</taxon>
        <taxon>Metazoa</taxon>
        <taxon>Ecdysozoa</taxon>
        <taxon>Nematoda</taxon>
        <taxon>Chromadorea</taxon>
        <taxon>Rhabditida</taxon>
        <taxon>Rhabditina</taxon>
        <taxon>Rhabditomorpha</taxon>
        <taxon>Strongyloidea</taxon>
        <taxon>Metastrongylidae</taxon>
        <taxon>Angiostrongylus</taxon>
    </lineage>
</organism>
<dbReference type="EMBL" id="UYYA01004590">
    <property type="protein sequence ID" value="VDM62572.1"/>
    <property type="molecule type" value="Genomic_DNA"/>
</dbReference>
<name>A0A158PL68_ANGCS</name>
<dbReference type="InterPro" id="IPR011993">
    <property type="entry name" value="PH-like_dom_sf"/>
</dbReference>
<sequence length="717" mass="81607">MFYNFVAVVSLLVITKPFRESVHLLHSLFCSWFEIYEFEWIHVELAWNNLFALMNDNSGLSEAEVLRGARTRVRIGANVDLLPIFSNMFCDHVKVQGLKVGSLIPFHDFGNAFESTAVKLTHMLSSELITKIRASGLLEFWNDMKLDIMQSYRSALLRGGVSPARATRWRLTQTGASDTDYNVHCEVASVFSNHENVLEVSDDVDEVDNTLHKAELELHSLCWRRETSLADNVLLTRDIIRKLTFYLFVKNYAASGLDTIGHEDIVKPIEIRAMGLINRRKYWYVVDDSSPYFYWYKDHDSLKCVGRVPLACMALTYDPRVKGRFQVLSGDDVFLLECSSNSVRDEWMQVLQSARLNSAQGFSQDNDVVHDIISMSSETPPLTNVPSPSHSAQNLIQDLLGPTSDTTSTTTDDGHGQGDSGVSCIDKLGCEDHSPFVTPSSTFYLTTNGELNEHSMSMPKAIISPEAVVERILEKTNEHLEAPKRAFELAKRSFRMRKECEVCKQSSLSMMAHFVELEDMNAALREAVDKLQRGLLITRNHNEILERIQSLGCDDDIRALLLEKETEITELQLSSNQRCRQVRELQAEISNQDAQIIELNDSLEILRDNLRKKEEMLMQICEEDGNTDMVKERLIAGMLYYFGVGEGFDKATSHRQICLLRHRQRMKSLDWNEKGIRIDEIFLKIPCFADDIVISSKSTDEAEAMPDELKESRKGLN</sequence>
<reference evidence="4 5" key="2">
    <citation type="submission" date="2018-11" db="EMBL/GenBank/DDBJ databases">
        <authorList>
            <consortium name="Pathogen Informatics"/>
        </authorList>
    </citation>
    <scope>NUCLEOTIDE SEQUENCE [LARGE SCALE GENOMIC DNA]</scope>
    <source>
        <strain evidence="4 5">Costa Rica</strain>
    </source>
</reference>
<dbReference type="Gene3D" id="2.30.29.30">
    <property type="entry name" value="Pleckstrin-homology domain (PH domain)/Phosphotyrosine-binding domain (PTB)"/>
    <property type="match status" value="1"/>
</dbReference>
<reference evidence="6" key="1">
    <citation type="submission" date="2016-04" db="UniProtKB">
        <authorList>
            <consortium name="WormBaseParasite"/>
        </authorList>
    </citation>
    <scope>IDENTIFICATION</scope>
</reference>
<dbReference type="SMART" id="SM00233">
    <property type="entry name" value="PH"/>
    <property type="match status" value="1"/>
</dbReference>
<keyword evidence="5" id="KW-1185">Reference proteome</keyword>